<keyword evidence="6" id="KW-0808">Transferase</keyword>
<reference evidence="6 7" key="1">
    <citation type="submission" date="2020-08" db="EMBL/GenBank/DDBJ databases">
        <title>Genomic Encyclopedia of Type Strains, Phase IV (KMG-IV): sequencing the most valuable type-strain genomes for metagenomic binning, comparative biology and taxonomic classification.</title>
        <authorList>
            <person name="Goeker M."/>
        </authorList>
    </citation>
    <scope>NUCLEOTIDE SEQUENCE [LARGE SCALE GENOMIC DNA]</scope>
    <source>
        <strain evidence="6 7">DSM 27471</strain>
    </source>
</reference>
<feature type="transmembrane region" description="Helical" evidence="5">
    <location>
        <begin position="107"/>
        <end position="128"/>
    </location>
</feature>
<organism evidence="6 7">
    <name type="scientific">Microbacter margulisiae</name>
    <dbReference type="NCBI Taxonomy" id="1350067"/>
    <lineage>
        <taxon>Bacteria</taxon>
        <taxon>Pseudomonadati</taxon>
        <taxon>Bacteroidota</taxon>
        <taxon>Bacteroidia</taxon>
        <taxon>Bacteroidales</taxon>
        <taxon>Porphyromonadaceae</taxon>
        <taxon>Microbacter</taxon>
    </lineage>
</organism>
<keyword evidence="2 5" id="KW-0812">Transmembrane</keyword>
<dbReference type="GO" id="GO:0004671">
    <property type="term" value="F:protein C-terminal S-isoprenylcysteine carboxyl O-methyltransferase activity"/>
    <property type="evidence" value="ECO:0007669"/>
    <property type="project" value="InterPro"/>
</dbReference>
<comment type="caution">
    <text evidence="6">The sequence shown here is derived from an EMBL/GenBank/DDBJ whole genome shotgun (WGS) entry which is preliminary data.</text>
</comment>
<evidence type="ECO:0000256" key="1">
    <source>
        <dbReference type="ARBA" id="ARBA00004141"/>
    </source>
</evidence>
<dbReference type="Pfam" id="PF04140">
    <property type="entry name" value="ICMT"/>
    <property type="match status" value="1"/>
</dbReference>
<sequence length="227" mass="26625">MRINYLIKLFFSSFLYFLFYVILFVCAGRLNYWQGLVYVLIGLIMYVILKYTDLRIDSELLKERSKIGENTKDWDKIILGLILFVKISMCIVAGLDSGRYHWSPNFHWSIYLLGIFLTALGQLIFLIAQRQNKFFSSTVRIQADRQHIVCDTGLYKIVRHPAYMSSVIESLGFPLLFGSLWSVIPICVLIILLFVRTNLEDRTLKNELKGYLEYSGKTRYKIIPYVW</sequence>
<dbReference type="AlphaFoldDB" id="A0A7W5H299"/>
<evidence type="ECO:0000256" key="2">
    <source>
        <dbReference type="ARBA" id="ARBA00022692"/>
    </source>
</evidence>
<feature type="transmembrane region" description="Helical" evidence="5">
    <location>
        <begin position="77"/>
        <end position="95"/>
    </location>
</feature>
<evidence type="ECO:0000256" key="5">
    <source>
        <dbReference type="SAM" id="Phobius"/>
    </source>
</evidence>
<gene>
    <name evidence="6" type="ORF">FHX64_001577</name>
</gene>
<keyword evidence="4 5" id="KW-0472">Membrane</keyword>
<dbReference type="Gene3D" id="1.20.120.1630">
    <property type="match status" value="1"/>
</dbReference>
<proteinExistence type="predicted"/>
<dbReference type="InterPro" id="IPR052527">
    <property type="entry name" value="Metal_cation-efflux_comp"/>
</dbReference>
<dbReference type="EMBL" id="JACHYB010000001">
    <property type="protein sequence ID" value="MBB3187414.1"/>
    <property type="molecule type" value="Genomic_DNA"/>
</dbReference>
<dbReference type="PANTHER" id="PTHR43847">
    <property type="entry name" value="BLL3993 PROTEIN"/>
    <property type="match status" value="1"/>
</dbReference>
<dbReference type="RefSeq" id="WP_183413170.1">
    <property type="nucleotide sequence ID" value="NZ_JACHYB010000001.1"/>
</dbReference>
<keyword evidence="3 5" id="KW-1133">Transmembrane helix</keyword>
<feature type="transmembrane region" description="Helical" evidence="5">
    <location>
        <begin position="36"/>
        <end position="56"/>
    </location>
</feature>
<comment type="subcellular location">
    <subcellularLocation>
        <location evidence="1">Membrane</location>
        <topology evidence="1">Multi-pass membrane protein</topology>
    </subcellularLocation>
</comment>
<evidence type="ECO:0000313" key="6">
    <source>
        <dbReference type="EMBL" id="MBB3187414.1"/>
    </source>
</evidence>
<protein>
    <submittedName>
        <fullName evidence="6">Protein-S-isoprenylcysteine O-methyltransferase Ste14</fullName>
    </submittedName>
</protein>
<feature type="transmembrane region" description="Helical" evidence="5">
    <location>
        <begin position="173"/>
        <end position="195"/>
    </location>
</feature>
<dbReference type="InterPro" id="IPR007269">
    <property type="entry name" value="ICMT_MeTrfase"/>
</dbReference>
<evidence type="ECO:0000313" key="7">
    <source>
        <dbReference type="Proteomes" id="UP000544222"/>
    </source>
</evidence>
<dbReference type="GO" id="GO:0032259">
    <property type="term" value="P:methylation"/>
    <property type="evidence" value="ECO:0007669"/>
    <property type="project" value="UniProtKB-KW"/>
</dbReference>
<keyword evidence="6" id="KW-0489">Methyltransferase</keyword>
<evidence type="ECO:0000256" key="3">
    <source>
        <dbReference type="ARBA" id="ARBA00022989"/>
    </source>
</evidence>
<name>A0A7W5H299_9PORP</name>
<accession>A0A7W5H299</accession>
<dbReference type="Proteomes" id="UP000544222">
    <property type="component" value="Unassembled WGS sequence"/>
</dbReference>
<keyword evidence="7" id="KW-1185">Reference proteome</keyword>
<evidence type="ECO:0000256" key="4">
    <source>
        <dbReference type="ARBA" id="ARBA00023136"/>
    </source>
</evidence>
<feature type="transmembrane region" description="Helical" evidence="5">
    <location>
        <begin position="9"/>
        <end position="30"/>
    </location>
</feature>
<dbReference type="GO" id="GO:0016020">
    <property type="term" value="C:membrane"/>
    <property type="evidence" value="ECO:0007669"/>
    <property type="project" value="UniProtKB-SubCell"/>
</dbReference>
<dbReference type="PANTHER" id="PTHR43847:SF1">
    <property type="entry name" value="BLL3993 PROTEIN"/>
    <property type="match status" value="1"/>
</dbReference>